<dbReference type="SUPFAM" id="SSF55729">
    <property type="entry name" value="Acyl-CoA N-acyltransferases (Nat)"/>
    <property type="match status" value="1"/>
</dbReference>
<dbReference type="EC" id="2.3.1.-" evidence="4"/>
<evidence type="ECO:0000256" key="2">
    <source>
        <dbReference type="ARBA" id="ARBA00023315"/>
    </source>
</evidence>
<dbReference type="PANTHER" id="PTHR43877:SF2">
    <property type="entry name" value="AMINOALKYLPHOSPHONATE N-ACETYLTRANSFERASE-RELATED"/>
    <property type="match status" value="1"/>
</dbReference>
<dbReference type="InterPro" id="IPR050832">
    <property type="entry name" value="Bact_Acetyltransf"/>
</dbReference>
<dbReference type="EMBL" id="JBHSQI010000005">
    <property type="protein sequence ID" value="MFC6154328.1"/>
    <property type="molecule type" value="Genomic_DNA"/>
</dbReference>
<gene>
    <name evidence="4" type="ORF">ACFPWU_11730</name>
</gene>
<evidence type="ECO:0000313" key="4">
    <source>
        <dbReference type="EMBL" id="MFC6154328.1"/>
    </source>
</evidence>
<keyword evidence="1 4" id="KW-0808">Transferase</keyword>
<evidence type="ECO:0000259" key="3">
    <source>
        <dbReference type="PROSITE" id="PS51186"/>
    </source>
</evidence>
<name>A0ABW1QYQ4_9ACTN</name>
<reference evidence="5" key="1">
    <citation type="journal article" date="2019" name="Int. J. Syst. Evol. Microbiol.">
        <title>The Global Catalogue of Microorganisms (GCM) 10K type strain sequencing project: providing services to taxonomists for standard genome sequencing and annotation.</title>
        <authorList>
            <consortium name="The Broad Institute Genomics Platform"/>
            <consortium name="The Broad Institute Genome Sequencing Center for Infectious Disease"/>
            <person name="Wu L."/>
            <person name="Ma J."/>
        </authorList>
    </citation>
    <scope>NUCLEOTIDE SEQUENCE [LARGE SCALE GENOMIC DNA]</scope>
    <source>
        <strain evidence="5">DFY28</strain>
    </source>
</reference>
<sequence length="169" mass="18216">MRLVSPADVDEVLVGLVALEAELFDDAWDADALRDLVAGYGRRLHVVGGRAPQGPVSGYVLTQTLGDFVDLLRIGVVPAARRGGVALALHHAAAADARTEGAERVLLEVSEANTGARAFYTRLGYVEIDRRPGYYRDGSDALVLELPLDENDTYDETRMPAGEGDLTHE</sequence>
<dbReference type="GO" id="GO:0016746">
    <property type="term" value="F:acyltransferase activity"/>
    <property type="evidence" value="ECO:0007669"/>
    <property type="project" value="UniProtKB-KW"/>
</dbReference>
<organism evidence="4 5">
    <name type="scientific">Nocardioides yefusunii</name>
    <dbReference type="NCBI Taxonomy" id="2500546"/>
    <lineage>
        <taxon>Bacteria</taxon>
        <taxon>Bacillati</taxon>
        <taxon>Actinomycetota</taxon>
        <taxon>Actinomycetes</taxon>
        <taxon>Propionibacteriales</taxon>
        <taxon>Nocardioidaceae</taxon>
        <taxon>Nocardioides</taxon>
    </lineage>
</organism>
<dbReference type="Proteomes" id="UP001596098">
    <property type="component" value="Unassembled WGS sequence"/>
</dbReference>
<dbReference type="PROSITE" id="PS51186">
    <property type="entry name" value="GNAT"/>
    <property type="match status" value="1"/>
</dbReference>
<dbReference type="InterPro" id="IPR016181">
    <property type="entry name" value="Acyl_CoA_acyltransferase"/>
</dbReference>
<accession>A0ABW1QYQ4</accession>
<dbReference type="Gene3D" id="3.40.630.30">
    <property type="match status" value="1"/>
</dbReference>
<dbReference type="InterPro" id="IPR000182">
    <property type="entry name" value="GNAT_dom"/>
</dbReference>
<evidence type="ECO:0000313" key="5">
    <source>
        <dbReference type="Proteomes" id="UP001596098"/>
    </source>
</evidence>
<proteinExistence type="predicted"/>
<evidence type="ECO:0000256" key="1">
    <source>
        <dbReference type="ARBA" id="ARBA00022679"/>
    </source>
</evidence>
<keyword evidence="2 4" id="KW-0012">Acyltransferase</keyword>
<dbReference type="PANTHER" id="PTHR43877">
    <property type="entry name" value="AMINOALKYLPHOSPHONATE N-ACETYLTRANSFERASE-RELATED-RELATED"/>
    <property type="match status" value="1"/>
</dbReference>
<feature type="domain" description="N-acetyltransferase" evidence="3">
    <location>
        <begin position="1"/>
        <end position="149"/>
    </location>
</feature>
<comment type="caution">
    <text evidence="4">The sequence shown here is derived from an EMBL/GenBank/DDBJ whole genome shotgun (WGS) entry which is preliminary data.</text>
</comment>
<dbReference type="Pfam" id="PF00583">
    <property type="entry name" value="Acetyltransf_1"/>
    <property type="match status" value="1"/>
</dbReference>
<dbReference type="RefSeq" id="WP_241647171.1">
    <property type="nucleotide sequence ID" value="NZ_JBHSQI010000005.1"/>
</dbReference>
<keyword evidence="5" id="KW-1185">Reference proteome</keyword>
<protein>
    <submittedName>
        <fullName evidence="4">GNAT family N-acetyltransferase</fullName>
        <ecNumber evidence="4">2.3.1.-</ecNumber>
    </submittedName>
</protein>